<evidence type="ECO:0000313" key="3">
    <source>
        <dbReference type="Proteomes" id="UP000464675"/>
    </source>
</evidence>
<sequence>MSTKSFQVVFTGKLCSGKDRREAIAELANRFRLDFKRINHLLSSDRVIVKRCASQAEAASLVRAFAKTGWEAQVHESPAVTGDEKIAGKVDSVKEAFRTITASDDSCVLKVPTHWQAMEGLNDGAIIQAGSLVENVFCVVLSQQVSLSETDESLNDYCSAQLQQCAKQVSSGVVTRQTEKLPPEEGGGCVGEITAEIGGVPVAYLVACVRRGNRIFTQFLWCELREYRHKRKLLRKVSASFDVLAQSVGDREAQPHAKVIPLY</sequence>
<evidence type="ECO:0000313" key="4">
    <source>
        <dbReference type="Proteomes" id="UP000563601"/>
    </source>
</evidence>
<dbReference type="EMBL" id="JACHHR010000002">
    <property type="protein sequence ID" value="MBB5211398.1"/>
    <property type="molecule type" value="Genomic_DNA"/>
</dbReference>
<reference evidence="2 3" key="1">
    <citation type="submission" date="2020-01" db="EMBL/GenBank/DDBJ databases">
        <title>The possibility of degradation of plastic by Microbulbifer hydrolyticus IRE-31.</title>
        <authorList>
            <person name="Liu L."/>
        </authorList>
    </citation>
    <scope>NUCLEOTIDE SEQUENCE [LARGE SCALE GENOMIC DNA]</scope>
    <source>
        <strain evidence="2 3">IRE-31</strain>
    </source>
</reference>
<evidence type="ECO:0008006" key="5">
    <source>
        <dbReference type="Google" id="ProtNLM"/>
    </source>
</evidence>
<reference evidence="1 4" key="2">
    <citation type="submission" date="2020-08" db="EMBL/GenBank/DDBJ databases">
        <title>Genomic Encyclopedia of Type Strains, Phase IV (KMG-IV): sequencing the most valuable type-strain genomes for metagenomic binning, comparative biology and taxonomic classification.</title>
        <authorList>
            <person name="Goeker M."/>
        </authorList>
    </citation>
    <scope>NUCLEOTIDE SEQUENCE [LARGE SCALE GENOMIC DNA]</scope>
    <source>
        <strain evidence="1 4">DSM 11525</strain>
    </source>
</reference>
<evidence type="ECO:0000313" key="2">
    <source>
        <dbReference type="EMBL" id="QHQ37847.1"/>
    </source>
</evidence>
<name>A0A6P1T748_9GAMM</name>
<proteinExistence type="predicted"/>
<keyword evidence="3" id="KW-1185">Reference proteome</keyword>
<dbReference type="EMBL" id="CP047491">
    <property type="protein sequence ID" value="QHQ37847.1"/>
    <property type="molecule type" value="Genomic_DNA"/>
</dbReference>
<gene>
    <name evidence="2" type="ORF">GTQ55_01780</name>
    <name evidence="1" type="ORF">HNQ53_001616</name>
</gene>
<dbReference type="Proteomes" id="UP000563601">
    <property type="component" value="Unassembled WGS sequence"/>
</dbReference>
<protein>
    <recommendedName>
        <fullName evidence="5">THUMP domain-containing protein</fullName>
    </recommendedName>
</protein>
<organism evidence="1 4">
    <name type="scientific">Microbulbifer hydrolyticus</name>
    <dbReference type="NCBI Taxonomy" id="48074"/>
    <lineage>
        <taxon>Bacteria</taxon>
        <taxon>Pseudomonadati</taxon>
        <taxon>Pseudomonadota</taxon>
        <taxon>Gammaproteobacteria</taxon>
        <taxon>Cellvibrionales</taxon>
        <taxon>Microbulbiferaceae</taxon>
        <taxon>Microbulbifer</taxon>
    </lineage>
</organism>
<accession>A0A6P1T748</accession>
<dbReference type="RefSeq" id="WP_161857185.1">
    <property type="nucleotide sequence ID" value="NZ_CP047491.1"/>
</dbReference>
<evidence type="ECO:0000313" key="1">
    <source>
        <dbReference type="EMBL" id="MBB5211398.1"/>
    </source>
</evidence>
<dbReference type="Proteomes" id="UP000464675">
    <property type="component" value="Chromosome"/>
</dbReference>
<dbReference type="AlphaFoldDB" id="A0A6P1T748"/>
<dbReference type="OrthoDB" id="5733945at2"/>